<dbReference type="Gene3D" id="1.10.443.10">
    <property type="entry name" value="Intergrase catalytic core"/>
    <property type="match status" value="1"/>
</dbReference>
<proteinExistence type="predicted"/>
<keyword evidence="1" id="KW-0233">DNA recombination</keyword>
<dbReference type="PROSITE" id="PS51898">
    <property type="entry name" value="TYR_RECOMBINASE"/>
    <property type="match status" value="1"/>
</dbReference>
<dbReference type="RefSeq" id="WP_207257617.1">
    <property type="nucleotide sequence ID" value="NZ_JAFMPP010000007.1"/>
</dbReference>
<evidence type="ECO:0000256" key="1">
    <source>
        <dbReference type="ARBA" id="ARBA00023172"/>
    </source>
</evidence>
<feature type="domain" description="Tyr recombinase" evidence="2">
    <location>
        <begin position="260"/>
        <end position="435"/>
    </location>
</feature>
<dbReference type="SUPFAM" id="SSF56349">
    <property type="entry name" value="DNA breaking-rejoining enzymes"/>
    <property type="match status" value="1"/>
</dbReference>
<keyword evidence="4" id="KW-1185">Reference proteome</keyword>
<comment type="caution">
    <text evidence="3">The sequence shown here is derived from an EMBL/GenBank/DDBJ whole genome shotgun (WGS) entry which is preliminary data.</text>
</comment>
<dbReference type="GO" id="GO:0015074">
    <property type="term" value="P:DNA integration"/>
    <property type="evidence" value="ECO:0007669"/>
    <property type="project" value="InterPro"/>
</dbReference>
<dbReference type="GO" id="GO:0006310">
    <property type="term" value="P:DNA recombination"/>
    <property type="evidence" value="ECO:0007669"/>
    <property type="project" value="UniProtKB-KW"/>
</dbReference>
<dbReference type="AlphaFoldDB" id="A0A939FWL1"/>
<evidence type="ECO:0000313" key="4">
    <source>
        <dbReference type="Proteomes" id="UP000664122"/>
    </source>
</evidence>
<organism evidence="3 4">
    <name type="scientific">Jiella flava</name>
    <dbReference type="NCBI Taxonomy" id="2816857"/>
    <lineage>
        <taxon>Bacteria</taxon>
        <taxon>Pseudomonadati</taxon>
        <taxon>Pseudomonadota</taxon>
        <taxon>Alphaproteobacteria</taxon>
        <taxon>Hyphomicrobiales</taxon>
        <taxon>Aurantimonadaceae</taxon>
        <taxon>Jiella</taxon>
    </lineage>
</organism>
<evidence type="ECO:0000313" key="3">
    <source>
        <dbReference type="EMBL" id="MBO0662820.1"/>
    </source>
</evidence>
<accession>A0A939FWL1</accession>
<sequence length="442" mass="49735">MARGDALPKWLVRRGKRIHYWRRVPKRYAHVDERVFVDVSCETDDVAAAIVLRDRINAETEAYWQALVRGSEPDAKARYRAAIDFARAAGFAYQPLSAITHEDLDTVLERINALQQWRASHHGAKRPLPAHDQPARALLGGEAEPGLVLSTLLETYEELTREERRDKSPGQMHKWRLPRLRAIRNLIGVVGDKPVADLTRADAIAFRAWWSDRIVEDDLAMETPNKDIAYVATMIGTVSDRLDLDLGRRFQGLRFKSASESPPPFSTGFIRERLLADGALAGLNDDARGLVLVMIETGCRPIEIIHLRPEDIRLDHDIPHISVEPYKGYSLKTKYSRRQTPLVGVALEGAKILTTAAGRYRDKSGSLSAAVNKFFATNDLRESERHTLYSLRHAFKDRLTDASAPDIVDAALMGHKFSRPAYGKGPKLELKLEWLTKIAVSL</sequence>
<dbReference type="Proteomes" id="UP000664122">
    <property type="component" value="Unassembled WGS sequence"/>
</dbReference>
<protein>
    <submittedName>
        <fullName evidence="3">Integrase</fullName>
    </submittedName>
</protein>
<reference evidence="3" key="1">
    <citation type="submission" date="2021-03" db="EMBL/GenBank/DDBJ databases">
        <title>Whole genome sequence of Jiella sp. CQZ9-1.</title>
        <authorList>
            <person name="Tuo L."/>
        </authorList>
    </citation>
    <scope>NUCLEOTIDE SEQUENCE</scope>
    <source>
        <strain evidence="3">CQZ9-1</strain>
    </source>
</reference>
<dbReference type="EMBL" id="JAFMPP010000007">
    <property type="protein sequence ID" value="MBO0662820.1"/>
    <property type="molecule type" value="Genomic_DNA"/>
</dbReference>
<name>A0A939FWL1_9HYPH</name>
<gene>
    <name evidence="3" type="ORF">J1C48_09540</name>
</gene>
<dbReference type="InterPro" id="IPR013762">
    <property type="entry name" value="Integrase-like_cat_sf"/>
</dbReference>
<dbReference type="GO" id="GO:0003677">
    <property type="term" value="F:DNA binding"/>
    <property type="evidence" value="ECO:0007669"/>
    <property type="project" value="InterPro"/>
</dbReference>
<dbReference type="InterPro" id="IPR002104">
    <property type="entry name" value="Integrase_catalytic"/>
</dbReference>
<evidence type="ECO:0000259" key="2">
    <source>
        <dbReference type="PROSITE" id="PS51898"/>
    </source>
</evidence>
<dbReference type="InterPro" id="IPR011010">
    <property type="entry name" value="DNA_brk_join_enz"/>
</dbReference>